<evidence type="ECO:0000259" key="3">
    <source>
        <dbReference type="Pfam" id="PF00372"/>
    </source>
</evidence>
<accession>A0A0T6B8F5</accession>
<dbReference type="Proteomes" id="UP000051574">
    <property type="component" value="Unassembled WGS sequence"/>
</dbReference>
<dbReference type="Pfam" id="PF03723">
    <property type="entry name" value="Hemocyanin_C"/>
    <property type="match status" value="1"/>
</dbReference>
<dbReference type="SUPFAM" id="SSF48050">
    <property type="entry name" value="Hemocyanin, N-terminal domain"/>
    <property type="match status" value="1"/>
</dbReference>
<dbReference type="InterPro" id="IPR008922">
    <property type="entry name" value="Di-copper_centre_dom_sf"/>
</dbReference>
<protein>
    <submittedName>
        <fullName evidence="6">Uncharacterized protein</fullName>
    </submittedName>
</protein>
<dbReference type="PANTHER" id="PTHR11511">
    <property type="entry name" value="LARVAL STORAGE PROTEIN/PHENOLOXIDASE"/>
    <property type="match status" value="1"/>
</dbReference>
<feature type="signal peptide" evidence="2">
    <location>
        <begin position="1"/>
        <end position="33"/>
    </location>
</feature>
<evidence type="ECO:0000259" key="5">
    <source>
        <dbReference type="Pfam" id="PF03723"/>
    </source>
</evidence>
<dbReference type="GO" id="GO:0005615">
    <property type="term" value="C:extracellular space"/>
    <property type="evidence" value="ECO:0007669"/>
    <property type="project" value="UniProtKB-ARBA"/>
</dbReference>
<dbReference type="Gene3D" id="2.60.40.1520">
    <property type="entry name" value="Hemocyanin, C-terminal domain"/>
    <property type="match status" value="1"/>
</dbReference>
<dbReference type="SUPFAM" id="SSF48056">
    <property type="entry name" value="Di-copper centre-containing domain"/>
    <property type="match status" value="1"/>
</dbReference>
<dbReference type="InterPro" id="IPR014756">
    <property type="entry name" value="Ig_E-set"/>
</dbReference>
<feature type="domain" description="Hemocyanin C-terminal" evidence="5">
    <location>
        <begin position="471"/>
        <end position="716"/>
    </location>
</feature>
<dbReference type="InterPro" id="IPR005204">
    <property type="entry name" value="Hemocyanin_N"/>
</dbReference>
<dbReference type="InterPro" id="IPR000896">
    <property type="entry name" value="Hemocyanin/hexamerin_mid_dom"/>
</dbReference>
<reference evidence="6 7" key="1">
    <citation type="submission" date="2015-09" db="EMBL/GenBank/DDBJ databases">
        <title>Draft genome of the scarab beetle Oryctes borbonicus.</title>
        <authorList>
            <person name="Meyer J.M."/>
            <person name="Markov G.V."/>
            <person name="Baskaran P."/>
            <person name="Herrmann M."/>
            <person name="Sommer R.J."/>
            <person name="Roedelsperger C."/>
        </authorList>
    </citation>
    <scope>NUCLEOTIDE SEQUENCE [LARGE SCALE GENOMIC DNA]</scope>
    <source>
        <strain evidence="6">OB123</strain>
        <tissue evidence="6">Whole animal</tissue>
    </source>
</reference>
<feature type="chain" id="PRO_5006668470" evidence="2">
    <location>
        <begin position="34"/>
        <end position="727"/>
    </location>
</feature>
<organism evidence="6 7">
    <name type="scientific">Oryctes borbonicus</name>
    <dbReference type="NCBI Taxonomy" id="1629725"/>
    <lineage>
        <taxon>Eukaryota</taxon>
        <taxon>Metazoa</taxon>
        <taxon>Ecdysozoa</taxon>
        <taxon>Arthropoda</taxon>
        <taxon>Hexapoda</taxon>
        <taxon>Insecta</taxon>
        <taxon>Pterygota</taxon>
        <taxon>Neoptera</taxon>
        <taxon>Endopterygota</taxon>
        <taxon>Coleoptera</taxon>
        <taxon>Polyphaga</taxon>
        <taxon>Scarabaeiformia</taxon>
        <taxon>Scarabaeidae</taxon>
        <taxon>Dynastinae</taxon>
        <taxon>Oryctes</taxon>
    </lineage>
</organism>
<dbReference type="EMBL" id="LJIG01009283">
    <property type="protein sequence ID" value="KRT83389.1"/>
    <property type="molecule type" value="Genomic_DNA"/>
</dbReference>
<evidence type="ECO:0000256" key="2">
    <source>
        <dbReference type="SAM" id="SignalP"/>
    </source>
</evidence>
<dbReference type="PANTHER" id="PTHR11511:SF5">
    <property type="entry name" value="FAT-BODY PROTEIN 1-RELATED"/>
    <property type="match status" value="1"/>
</dbReference>
<proteinExistence type="predicted"/>
<dbReference type="OrthoDB" id="6371642at2759"/>
<evidence type="ECO:0000256" key="1">
    <source>
        <dbReference type="ARBA" id="ARBA00022761"/>
    </source>
</evidence>
<dbReference type="InterPro" id="IPR005203">
    <property type="entry name" value="Hemocyanin_C"/>
</dbReference>
<keyword evidence="2" id="KW-0732">Signal</keyword>
<evidence type="ECO:0000313" key="6">
    <source>
        <dbReference type="EMBL" id="KRT83389.1"/>
    </source>
</evidence>
<gene>
    <name evidence="6" type="ORF">AMK59_4478</name>
</gene>
<evidence type="ECO:0000259" key="4">
    <source>
        <dbReference type="Pfam" id="PF03722"/>
    </source>
</evidence>
<dbReference type="InterPro" id="IPR036697">
    <property type="entry name" value="Hemocyanin_N_sf"/>
</dbReference>
<dbReference type="AlphaFoldDB" id="A0A0T6B8F5"/>
<dbReference type="PROSITE" id="PS00210">
    <property type="entry name" value="HEMOCYANIN_2"/>
    <property type="match status" value="1"/>
</dbReference>
<sequence>MFIGVRHTKQGVYDGFNMKAILLLVGLCALALATPTPTPTKYIQKKYQISDPVQLERQLNILRLFKYVTQPLFYKDLLTIAHTYNPETKMNLYTKSEYVIEFMKIYHHTMVPKGHMFSLFDYQHLKQAITLFKMFYYAKDFDTFFNTAVWAREYVNEYLFIYSFTVALIHRPDTFGFVIPPIYDVFPYYFFNSDVIYKAQYYKQIYHGEYPKTDPNYVGYTITTNYSEWYMDIDREQYVLKPLLEDVGFNDMLRTFYLYYPYWMDPEEFGLVNDRSGELYYAFNQMMLARYTSERLSFSLPDIPVLSTVMTLEPGYYSTLEYPNGIQFPSRPPHTPITWDTSYNHYYYNFTNSYTKVIDYFRRMRDALSLGFVYTDDGTRVSLHDEKGLEIFANMVQGNPSSPYVSYYGILEMYVRHILGYGPTPIDKDHVVPSVVHHYETALRDPAYWYFVKFIVYFFQEFKMRQDHHYYTVKDLQFEGVKVENIKVDRLVTYFEYGIYDLSQAVFYNPTETEPFHVRLRQPRLTHKPFTYTIDIQSDKAVESVVRVYAGPKYDSYGRVIDFNENRLNFYIIDKFVYQLQVGKTSIVRDSKQTFTVTERTSYWQLYKRVLGATKKTEEFWIDGSETYWGLPNRLILPHGTTGGMPYQFFVIVTPYDKTASNVQKGTEERVFPRVGTGFYIYDKLHFGFPFDLPVKDVDVWQHISNYKFQEVKVYHKATEESLNVSV</sequence>
<feature type="domain" description="Hemocyanin N-terminal" evidence="4">
    <location>
        <begin position="55"/>
        <end position="174"/>
    </location>
</feature>
<dbReference type="Gene3D" id="1.20.1370.10">
    <property type="entry name" value="Hemocyanin, N-terminal domain"/>
    <property type="match status" value="1"/>
</dbReference>
<feature type="domain" description="Hemocyanin middle" evidence="3">
    <location>
        <begin position="181"/>
        <end position="459"/>
    </location>
</feature>
<comment type="caution">
    <text evidence="6">The sequence shown here is derived from an EMBL/GenBank/DDBJ whole genome shotgun (WGS) entry which is preliminary data.</text>
</comment>
<dbReference type="InterPro" id="IPR013788">
    <property type="entry name" value="Hemocyanin/hexamerin"/>
</dbReference>
<dbReference type="SUPFAM" id="SSF81296">
    <property type="entry name" value="E set domains"/>
    <property type="match status" value="1"/>
</dbReference>
<keyword evidence="7" id="KW-1185">Reference proteome</keyword>
<dbReference type="PRINTS" id="PR00187">
    <property type="entry name" value="HAEMOCYANIN"/>
</dbReference>
<dbReference type="GO" id="GO:0045735">
    <property type="term" value="F:nutrient reservoir activity"/>
    <property type="evidence" value="ECO:0007669"/>
    <property type="project" value="UniProtKB-KW"/>
</dbReference>
<dbReference type="Gene3D" id="1.10.1280.10">
    <property type="entry name" value="Di-copper center containing domain from catechol oxidase"/>
    <property type="match status" value="1"/>
</dbReference>
<keyword evidence="1" id="KW-0758">Storage protein</keyword>
<dbReference type="Pfam" id="PF00372">
    <property type="entry name" value="Hemocyanin_M"/>
    <property type="match status" value="1"/>
</dbReference>
<dbReference type="Pfam" id="PF03722">
    <property type="entry name" value="Hemocyanin_N"/>
    <property type="match status" value="1"/>
</dbReference>
<name>A0A0T6B8F5_9SCAR</name>
<evidence type="ECO:0000313" key="7">
    <source>
        <dbReference type="Proteomes" id="UP000051574"/>
    </source>
</evidence>
<dbReference type="InterPro" id="IPR037020">
    <property type="entry name" value="Hemocyanin_C_sf"/>
</dbReference>